<dbReference type="EMBL" id="CP163431">
    <property type="protein sequence ID" value="XDQ03698.1"/>
    <property type="molecule type" value="Genomic_DNA"/>
</dbReference>
<name>A0AB39MFX4_9ACTN</name>
<evidence type="ECO:0000256" key="1">
    <source>
        <dbReference type="SAM" id="MobiDB-lite"/>
    </source>
</evidence>
<feature type="compositionally biased region" description="Acidic residues" evidence="1">
    <location>
        <begin position="87"/>
        <end position="104"/>
    </location>
</feature>
<feature type="compositionally biased region" description="Basic and acidic residues" evidence="1">
    <location>
        <begin position="23"/>
        <end position="36"/>
    </location>
</feature>
<feature type="compositionally biased region" description="Basic residues" evidence="1">
    <location>
        <begin position="58"/>
        <end position="68"/>
    </location>
</feature>
<proteinExistence type="predicted"/>
<dbReference type="AlphaFoldDB" id="A0AB39MFX4"/>
<sequence>MTAPLDDDGDREGVPSPGEEVADQEREYWENRRLTQELEDDEAGRRERRRLKAQERKMHLRVRTHRYARQQDQGPLPSAMVLPPLPGDDDLYDHDLMDSDDDSY</sequence>
<feature type="region of interest" description="Disordered" evidence="1">
    <location>
        <begin position="1"/>
        <end position="104"/>
    </location>
</feature>
<evidence type="ECO:0000313" key="2">
    <source>
        <dbReference type="EMBL" id="XDQ03698.1"/>
    </source>
</evidence>
<organism evidence="2">
    <name type="scientific">Streptomyces sp. R08</name>
    <dbReference type="NCBI Taxonomy" id="3238624"/>
    <lineage>
        <taxon>Bacteria</taxon>
        <taxon>Bacillati</taxon>
        <taxon>Actinomycetota</taxon>
        <taxon>Actinomycetes</taxon>
        <taxon>Kitasatosporales</taxon>
        <taxon>Streptomycetaceae</taxon>
        <taxon>Streptomyces</taxon>
    </lineage>
</organism>
<dbReference type="RefSeq" id="WP_266771101.1">
    <property type="nucleotide sequence ID" value="NZ_CP163431.1"/>
</dbReference>
<accession>A0AB39MFX4</accession>
<gene>
    <name evidence="2" type="ORF">AB5J58_27660</name>
</gene>
<feature type="compositionally biased region" description="Acidic residues" evidence="1">
    <location>
        <begin position="1"/>
        <end position="10"/>
    </location>
</feature>
<protein>
    <submittedName>
        <fullName evidence="2">Uncharacterized protein</fullName>
    </submittedName>
</protein>
<reference evidence="2" key="1">
    <citation type="submission" date="2024-07" db="EMBL/GenBank/DDBJ databases">
        <authorList>
            <person name="Yu S.T."/>
        </authorList>
    </citation>
    <scope>NUCLEOTIDE SEQUENCE</scope>
    <source>
        <strain evidence="2">R08</strain>
    </source>
</reference>